<dbReference type="Proteomes" id="UP000663864">
    <property type="component" value="Unassembled WGS sequence"/>
</dbReference>
<protein>
    <recommendedName>
        <fullName evidence="1">HAT C-terminal dimerisation domain-containing protein</fullName>
    </recommendedName>
</protein>
<dbReference type="InterPro" id="IPR012337">
    <property type="entry name" value="RNaseH-like_sf"/>
</dbReference>
<evidence type="ECO:0000313" key="3">
    <source>
        <dbReference type="EMBL" id="CAF4045146.1"/>
    </source>
</evidence>
<dbReference type="SUPFAM" id="SSF53098">
    <property type="entry name" value="Ribonuclease H-like"/>
    <property type="match status" value="1"/>
</dbReference>
<accession>A0A819RBD3</accession>
<gene>
    <name evidence="3" type="ORF">JBS370_LOCUS28724</name>
    <name evidence="2" type="ORF">ZHD862_LOCUS17122</name>
</gene>
<dbReference type="Proteomes" id="UP000663836">
    <property type="component" value="Unassembled WGS sequence"/>
</dbReference>
<dbReference type="AlphaFoldDB" id="A0A819RBD3"/>
<proteinExistence type="predicted"/>
<sequence>MFHQLCQKIALDSEIKSQICSLRLSNGYGYKQLSTFFSYVSLDQFSNLQALSLDGIDRNSIWGLIWTLPHLLNLRHFNFTASSDSADLLFEAIPMSTIQSLSMPTIEFGSILIEQFTSIVSLTISTCSLRQLYQIFKYLPQLKCLCTKKIHSAFSSEADEHVAMHLKRLIIYDFTFEFEILENLLASTPNLESLTILAYNNNHMIDGNRWQQLIEFALPHLDTFKFKFEITFGIKNPNIVHKLQQFQSDFWYQQHHCVAECLNSFILLRAPLEVLVAIDKSIAPAKVINIINNRLFFHDIENLHKIMQPLAYAMTIIQSSSITLADCYLILSCLRLTTDKFVVNTETQAFGKFVGKVVDIRLKEFHNDLYLSAYYLHPKYCSAGMLTVGRSAVYRCLAEYSKQIGNNLATTKMLSVLYKDDTSESWWSMINDNTHKNSLSNISLRIFSITPHSVMPERLFSILDWHHTKRRNRLNPFTLEAIAKIHTFYKN</sequence>
<evidence type="ECO:0000313" key="2">
    <source>
        <dbReference type="EMBL" id="CAF1091619.1"/>
    </source>
</evidence>
<dbReference type="EMBL" id="CAJOBD010005872">
    <property type="protein sequence ID" value="CAF4045146.1"/>
    <property type="molecule type" value="Genomic_DNA"/>
</dbReference>
<organism evidence="3 4">
    <name type="scientific">Rotaria sordida</name>
    <dbReference type="NCBI Taxonomy" id="392033"/>
    <lineage>
        <taxon>Eukaryota</taxon>
        <taxon>Metazoa</taxon>
        <taxon>Spiralia</taxon>
        <taxon>Gnathifera</taxon>
        <taxon>Rotifera</taxon>
        <taxon>Eurotatoria</taxon>
        <taxon>Bdelloidea</taxon>
        <taxon>Philodinida</taxon>
        <taxon>Philodinidae</taxon>
        <taxon>Rotaria</taxon>
    </lineage>
</organism>
<evidence type="ECO:0000259" key="1">
    <source>
        <dbReference type="Pfam" id="PF05699"/>
    </source>
</evidence>
<dbReference type="Gene3D" id="3.80.10.10">
    <property type="entry name" value="Ribonuclease Inhibitor"/>
    <property type="match status" value="1"/>
</dbReference>
<comment type="caution">
    <text evidence="3">The sequence shown here is derived from an EMBL/GenBank/DDBJ whole genome shotgun (WGS) entry which is preliminary data.</text>
</comment>
<dbReference type="SUPFAM" id="SSF52047">
    <property type="entry name" value="RNI-like"/>
    <property type="match status" value="1"/>
</dbReference>
<dbReference type="EMBL" id="CAJNOT010000838">
    <property type="protein sequence ID" value="CAF1091619.1"/>
    <property type="molecule type" value="Genomic_DNA"/>
</dbReference>
<evidence type="ECO:0000313" key="4">
    <source>
        <dbReference type="Proteomes" id="UP000663836"/>
    </source>
</evidence>
<dbReference type="Pfam" id="PF05699">
    <property type="entry name" value="Dimer_Tnp_hAT"/>
    <property type="match status" value="1"/>
</dbReference>
<feature type="domain" description="HAT C-terminal dimerisation" evidence="1">
    <location>
        <begin position="425"/>
        <end position="485"/>
    </location>
</feature>
<dbReference type="InterPro" id="IPR008906">
    <property type="entry name" value="HATC_C_dom"/>
</dbReference>
<dbReference type="InterPro" id="IPR032675">
    <property type="entry name" value="LRR_dom_sf"/>
</dbReference>
<reference evidence="3" key="1">
    <citation type="submission" date="2021-02" db="EMBL/GenBank/DDBJ databases">
        <authorList>
            <person name="Nowell W R."/>
        </authorList>
    </citation>
    <scope>NUCLEOTIDE SEQUENCE</scope>
</reference>
<name>A0A819RBD3_9BILA</name>
<dbReference type="GO" id="GO:0046983">
    <property type="term" value="F:protein dimerization activity"/>
    <property type="evidence" value="ECO:0007669"/>
    <property type="project" value="InterPro"/>
</dbReference>